<comment type="caution">
    <text evidence="1">The sequence shown here is derived from an EMBL/GenBank/DDBJ whole genome shotgun (WGS) entry which is preliminary data.</text>
</comment>
<dbReference type="Proteomes" id="UP001549366">
    <property type="component" value="Unassembled WGS sequence"/>
</dbReference>
<reference evidence="1 2" key="1">
    <citation type="submission" date="2024-06" db="EMBL/GenBank/DDBJ databases">
        <title>Genomic Encyclopedia of Type Strains, Phase V (KMG-V): Genome sequencing to study the core and pangenomes of soil and plant-associated prokaryotes.</title>
        <authorList>
            <person name="Whitman W."/>
        </authorList>
    </citation>
    <scope>NUCLEOTIDE SEQUENCE [LARGE SCALE GENOMIC DNA]</scope>
    <source>
        <strain evidence="1 2">NE40</strain>
    </source>
</reference>
<evidence type="ECO:0008006" key="3">
    <source>
        <dbReference type="Google" id="ProtNLM"/>
    </source>
</evidence>
<sequence length="736" mass="78819">MPDSEKKKEIKGYFEAGDIPTAQDFSKLIDLSTDATELEGTINADRIPDLSATKVTTDMFAADRIPDLSATKITTDALDADRIPDLSATKITTDALAVERIPDLSANKITADTLGVDRIPELSASKITTDTLAVDRIPDLSATKITTDALGAERIPDLSATKITTDTFTADRIPDLSASKITADTLDADRIPVLSASKITADTLDAARIPELSASKITTDMLDADRIPDLSASKITADTLDADRIPALSASKITADTLDADRIPALSASKITADTLDADRIPALSASKITTDTLDAARIPELSASKITADTFTAERIPDLSANKITGDTLSTSVLPDATTDDKGSVQLATAADVLLAESPSLVMTPASSRSLIARMVWPSSRSKKNEVPFSGAVNGYKNRGMLPYGFTYNDYVTTQDGSHLLLTKGWNTVDLRVLRWDGAYFTEVQTIASSGQYSKFRLMNFDGVTVLYDGNRAYTWKAQTATFEETGLISGFTFTNTTHAHYGVAYDGLFRVAIADRLDNCHLFTLDDPYQPHILTPVGEIPFAVPTEQLASSNAVYRVLHLDGNPVYGLLATTIDVDSDQIRFYRVQPGTSTIDPLSTGILPTGGLYTAGQLVYQDSAQVIIAHAGNEYAGKVHSLDGTAATLTATDLGSYDQLSNGGDIKLFSVGTQPYMMIQEGPVSSEHIAIYQLDGAGKTKVVTLPNQITSASGLALAVFDDRLLIINGNEQNVFELIIE</sequence>
<dbReference type="RefSeq" id="WP_354011521.1">
    <property type="nucleotide sequence ID" value="NZ_JBEWTA010000003.1"/>
</dbReference>
<gene>
    <name evidence="1" type="ORF">V5J35_000118</name>
</gene>
<evidence type="ECO:0000313" key="1">
    <source>
        <dbReference type="EMBL" id="MET4754926.1"/>
    </source>
</evidence>
<protein>
    <recommendedName>
        <fullName evidence="3">Bulb-type lectin domain-containing protein</fullName>
    </recommendedName>
</protein>
<organism evidence="1 2">
    <name type="scientific">Endozoicomonas lisbonensis</name>
    <dbReference type="NCBI Taxonomy" id="3120522"/>
    <lineage>
        <taxon>Bacteria</taxon>
        <taxon>Pseudomonadati</taxon>
        <taxon>Pseudomonadota</taxon>
        <taxon>Gammaproteobacteria</taxon>
        <taxon>Oceanospirillales</taxon>
        <taxon>Endozoicomonadaceae</taxon>
        <taxon>Endozoicomonas</taxon>
    </lineage>
</organism>
<evidence type="ECO:0000313" key="2">
    <source>
        <dbReference type="Proteomes" id="UP001549366"/>
    </source>
</evidence>
<proteinExistence type="predicted"/>
<dbReference type="EMBL" id="JBEWTB010000001">
    <property type="protein sequence ID" value="MET4754926.1"/>
    <property type="molecule type" value="Genomic_DNA"/>
</dbReference>
<name>A0ABV2SAY3_9GAMM</name>
<keyword evidence="2" id="KW-1185">Reference proteome</keyword>
<accession>A0ABV2SAY3</accession>